<gene>
    <name evidence="1" type="primary">RvY_18316-1</name>
    <name evidence="1" type="synonym">RvY_18316.1</name>
    <name evidence="1" type="ORF">RvY_18316</name>
</gene>
<name>A0A1D1WAA0_RAMVA</name>
<keyword evidence="2" id="KW-1185">Reference proteome</keyword>
<comment type="caution">
    <text evidence="1">The sequence shown here is derived from an EMBL/GenBank/DDBJ whole genome shotgun (WGS) entry which is preliminary data.</text>
</comment>
<evidence type="ECO:0000313" key="2">
    <source>
        <dbReference type="Proteomes" id="UP000186922"/>
    </source>
</evidence>
<protein>
    <submittedName>
        <fullName evidence="1">Uncharacterized protein</fullName>
    </submittedName>
</protein>
<dbReference type="Proteomes" id="UP000186922">
    <property type="component" value="Unassembled WGS sequence"/>
</dbReference>
<accession>A0A1D1WAA0</accession>
<dbReference type="AlphaFoldDB" id="A0A1D1WAA0"/>
<sequence>MQTGTAATPQNHSEKVLAMPTNFGKSASVHSEVTFGLEAKYVLAFSHGGEGKFESSNFWIRCPITQ</sequence>
<dbReference type="EMBL" id="BDGG01000018">
    <property type="protein sequence ID" value="GAV08654.1"/>
    <property type="molecule type" value="Genomic_DNA"/>
</dbReference>
<proteinExistence type="predicted"/>
<evidence type="ECO:0000313" key="1">
    <source>
        <dbReference type="EMBL" id="GAV08654.1"/>
    </source>
</evidence>
<organism evidence="1 2">
    <name type="scientific">Ramazzottius varieornatus</name>
    <name type="common">Water bear</name>
    <name type="synonym">Tardigrade</name>
    <dbReference type="NCBI Taxonomy" id="947166"/>
    <lineage>
        <taxon>Eukaryota</taxon>
        <taxon>Metazoa</taxon>
        <taxon>Ecdysozoa</taxon>
        <taxon>Tardigrada</taxon>
        <taxon>Eutardigrada</taxon>
        <taxon>Parachela</taxon>
        <taxon>Hypsibioidea</taxon>
        <taxon>Ramazzottiidae</taxon>
        <taxon>Ramazzottius</taxon>
    </lineage>
</organism>
<reference evidence="1 2" key="1">
    <citation type="journal article" date="2016" name="Nat. Commun.">
        <title>Extremotolerant tardigrade genome and improved radiotolerance of human cultured cells by tardigrade-unique protein.</title>
        <authorList>
            <person name="Hashimoto T."/>
            <person name="Horikawa D.D."/>
            <person name="Saito Y."/>
            <person name="Kuwahara H."/>
            <person name="Kozuka-Hata H."/>
            <person name="Shin-I T."/>
            <person name="Minakuchi Y."/>
            <person name="Ohishi K."/>
            <person name="Motoyama A."/>
            <person name="Aizu T."/>
            <person name="Enomoto A."/>
            <person name="Kondo K."/>
            <person name="Tanaka S."/>
            <person name="Hara Y."/>
            <person name="Koshikawa S."/>
            <person name="Sagara H."/>
            <person name="Miura T."/>
            <person name="Yokobori S."/>
            <person name="Miyagawa K."/>
            <person name="Suzuki Y."/>
            <person name="Kubo T."/>
            <person name="Oyama M."/>
            <person name="Kohara Y."/>
            <person name="Fujiyama A."/>
            <person name="Arakawa K."/>
            <person name="Katayama T."/>
            <person name="Toyoda A."/>
            <person name="Kunieda T."/>
        </authorList>
    </citation>
    <scope>NUCLEOTIDE SEQUENCE [LARGE SCALE GENOMIC DNA]</scope>
    <source>
        <strain evidence="1 2">YOKOZUNA-1</strain>
    </source>
</reference>